<sequence>MEHIEIALVSSECMNELATIGETGDPIATSSVCLYRSPRELKTVECKQRSNALIISGGSKGQRCLSSVSESKRLNTISKALLTVALVNNEQTLK</sequence>
<proteinExistence type="predicted"/>
<name>A0A183PMG8_9TREM</name>
<reference evidence="1 2" key="1">
    <citation type="submission" date="2018-11" db="EMBL/GenBank/DDBJ databases">
        <authorList>
            <consortium name="Pathogen Informatics"/>
        </authorList>
    </citation>
    <scope>NUCLEOTIDE SEQUENCE [LARGE SCALE GENOMIC DNA]</scope>
    <source>
        <strain>Denwood</strain>
        <strain evidence="2">Zambia</strain>
    </source>
</reference>
<keyword evidence="2" id="KW-1185">Reference proteome</keyword>
<evidence type="ECO:0000313" key="2">
    <source>
        <dbReference type="Proteomes" id="UP000269396"/>
    </source>
</evidence>
<evidence type="ECO:0000313" key="1">
    <source>
        <dbReference type="EMBL" id="VDP68914.1"/>
    </source>
</evidence>
<dbReference type="Proteomes" id="UP000269396">
    <property type="component" value="Unassembled WGS sequence"/>
</dbReference>
<accession>A0A183PMG8</accession>
<protein>
    <submittedName>
        <fullName evidence="1">Uncharacterized protein</fullName>
    </submittedName>
</protein>
<organism evidence="1 2">
    <name type="scientific">Schistosoma mattheei</name>
    <dbReference type="NCBI Taxonomy" id="31246"/>
    <lineage>
        <taxon>Eukaryota</taxon>
        <taxon>Metazoa</taxon>
        <taxon>Spiralia</taxon>
        <taxon>Lophotrochozoa</taxon>
        <taxon>Platyhelminthes</taxon>
        <taxon>Trematoda</taxon>
        <taxon>Digenea</taxon>
        <taxon>Strigeidida</taxon>
        <taxon>Schistosomatoidea</taxon>
        <taxon>Schistosomatidae</taxon>
        <taxon>Schistosoma</taxon>
    </lineage>
</organism>
<gene>
    <name evidence="1" type="ORF">SMTD_LOCUS15555</name>
</gene>
<dbReference type="EMBL" id="UZAL01036009">
    <property type="protein sequence ID" value="VDP68914.1"/>
    <property type="molecule type" value="Genomic_DNA"/>
</dbReference>
<dbReference type="AlphaFoldDB" id="A0A183PMG8"/>